<evidence type="ECO:0000256" key="2">
    <source>
        <dbReference type="ARBA" id="ARBA00022553"/>
    </source>
</evidence>
<comment type="subcellular location">
    <subcellularLocation>
        <location evidence="6">Cell membrane</location>
        <topology evidence="6">Single-pass membrane protein</topology>
    </subcellularLocation>
</comment>
<evidence type="ECO:0000256" key="5">
    <source>
        <dbReference type="ARBA" id="ARBA00022982"/>
    </source>
</evidence>
<dbReference type="OrthoDB" id="9787579at2"/>
<accession>A0A0J9BWN8</accession>
<evidence type="ECO:0000313" key="9">
    <source>
        <dbReference type="Proteomes" id="UP000037392"/>
    </source>
</evidence>
<evidence type="ECO:0000256" key="6">
    <source>
        <dbReference type="HAMAP-Rule" id="MF_00479"/>
    </source>
</evidence>
<sequence length="204" mass="21077">MSKAGFMKDAVILFVITLVSGCLLGGVYQVTKEPIAQATIAANNKAYKAVFNEAETFESDDALTAAIEGCNADLAGMDFGGVAVENVLKAVDGSGNELGYVITSLSNDSYGGAVKLSVGLKEDGTITGIEFLEINDTPGLGLKAKEPAFKDQFTGKNAQSLSVTKSGNADDTQINAISGATITSSATTNAVNAALYYLHNCVNE</sequence>
<dbReference type="InterPro" id="IPR010209">
    <property type="entry name" value="Ion_transpt_RnfG/RsxG"/>
</dbReference>
<dbReference type="GO" id="GO:0005886">
    <property type="term" value="C:plasma membrane"/>
    <property type="evidence" value="ECO:0007669"/>
    <property type="project" value="UniProtKB-SubCell"/>
</dbReference>
<keyword evidence="2 6" id="KW-0597">Phosphoprotein</keyword>
<dbReference type="GO" id="GO:0010181">
    <property type="term" value="F:FMN binding"/>
    <property type="evidence" value="ECO:0007669"/>
    <property type="project" value="InterPro"/>
</dbReference>
<evidence type="ECO:0000259" key="7">
    <source>
        <dbReference type="SMART" id="SM00900"/>
    </source>
</evidence>
<dbReference type="AlphaFoldDB" id="A0A0J9BWN8"/>
<dbReference type="Gene3D" id="3.90.1010.20">
    <property type="match status" value="1"/>
</dbReference>
<comment type="cofactor">
    <cofactor evidence="6">
        <name>FMN</name>
        <dbReference type="ChEBI" id="CHEBI:58210"/>
    </cofactor>
</comment>
<keyword evidence="6" id="KW-1278">Translocase</keyword>
<dbReference type="RefSeq" id="WP_007863719.1">
    <property type="nucleotide sequence ID" value="NZ_KQ235881.1"/>
</dbReference>
<evidence type="ECO:0000313" key="8">
    <source>
        <dbReference type="EMBL" id="KMW16639.1"/>
    </source>
</evidence>
<dbReference type="PANTHER" id="PTHR36118:SF1">
    <property type="entry name" value="ION-TRANSLOCATING OXIDOREDUCTASE COMPLEX SUBUNIT G"/>
    <property type="match status" value="1"/>
</dbReference>
<keyword evidence="6" id="KW-1133">Transmembrane helix</keyword>
<dbReference type="GeneID" id="93161498"/>
<dbReference type="SMART" id="SM00900">
    <property type="entry name" value="FMN_bind"/>
    <property type="match status" value="1"/>
</dbReference>
<reference evidence="8 9" key="1">
    <citation type="submission" date="2011-04" db="EMBL/GenBank/DDBJ databases">
        <title>The Genome Sequence of Clostridium citroniae WAL-19142.</title>
        <authorList>
            <consortium name="The Broad Institute Genome Sequencing Platform"/>
            <person name="Earl A."/>
            <person name="Ward D."/>
            <person name="Feldgarden M."/>
            <person name="Gevers D."/>
            <person name="Warren Y.A."/>
            <person name="Tyrrell K.L."/>
            <person name="Citron D.M."/>
            <person name="Goldstein E.J."/>
            <person name="Daigneault M."/>
            <person name="Allen-Vercoe E."/>
            <person name="Young S.K."/>
            <person name="Zeng Q."/>
            <person name="Gargeya S."/>
            <person name="Fitzgerald M."/>
            <person name="Haas B."/>
            <person name="Abouelleil A."/>
            <person name="Alvarado L."/>
            <person name="Arachchi H.M."/>
            <person name="Berlin A."/>
            <person name="Brown A."/>
            <person name="Chapman S.B."/>
            <person name="Chen Z."/>
            <person name="Dunbar C."/>
            <person name="Freedman E."/>
            <person name="Gearin G."/>
            <person name="Gellesch M."/>
            <person name="Goldberg J."/>
            <person name="Griggs A."/>
            <person name="Gujja S."/>
            <person name="Heilman E.R."/>
            <person name="Heiman D."/>
            <person name="Howarth C."/>
            <person name="Larson L."/>
            <person name="Lui A."/>
            <person name="MacDonald P.J."/>
            <person name="Mehta T."/>
            <person name="Montmayeur A."/>
            <person name="Murphy C."/>
            <person name="Neiman D."/>
            <person name="Pearson M."/>
            <person name="Priest M."/>
            <person name="Roberts A."/>
            <person name="Saif S."/>
            <person name="Shea T."/>
            <person name="Shenoy N."/>
            <person name="Sisk P."/>
            <person name="Stolte C."/>
            <person name="Sykes S."/>
            <person name="White J."/>
            <person name="Yandava C."/>
            <person name="Wortman J."/>
            <person name="Nusbaum C."/>
            <person name="Birren B."/>
        </authorList>
    </citation>
    <scope>NUCLEOTIDE SEQUENCE [LARGE SCALE GENOMIC DNA]</scope>
    <source>
        <strain evidence="8 9">WAL-19142</strain>
    </source>
</reference>
<dbReference type="InterPro" id="IPR007329">
    <property type="entry name" value="FMN-bd"/>
</dbReference>
<dbReference type="PANTHER" id="PTHR36118">
    <property type="entry name" value="ION-TRANSLOCATING OXIDOREDUCTASE COMPLEX SUBUNIT G"/>
    <property type="match status" value="1"/>
</dbReference>
<protein>
    <recommendedName>
        <fullName evidence="6">Ion-translocating oxidoreductase complex subunit G</fullName>
        <ecNumber evidence="6">7.-.-.-</ecNumber>
    </recommendedName>
    <alternativeName>
        <fullName evidence="6">Rnf electron transport complex subunit G</fullName>
    </alternativeName>
</protein>
<keyword evidence="1 6" id="KW-0813">Transport</keyword>
<keyword evidence="6" id="KW-0812">Transmembrane</keyword>
<dbReference type="GO" id="GO:0022900">
    <property type="term" value="P:electron transport chain"/>
    <property type="evidence" value="ECO:0007669"/>
    <property type="project" value="UniProtKB-UniRule"/>
</dbReference>
<dbReference type="EC" id="7.-.-.-" evidence="6"/>
<keyword evidence="5 6" id="KW-0249">Electron transport</keyword>
<dbReference type="NCBIfam" id="TIGR01947">
    <property type="entry name" value="rnfG"/>
    <property type="match status" value="1"/>
</dbReference>
<keyword evidence="3 6" id="KW-0285">Flavoprotein</keyword>
<feature type="domain" description="FMN-binding" evidence="7">
    <location>
        <begin position="109"/>
        <end position="198"/>
    </location>
</feature>
<keyword evidence="4 6" id="KW-0288">FMN</keyword>
<name>A0A0J9BWN8_9FIRM</name>
<feature type="modified residue" description="FMN phosphoryl threonine" evidence="6">
    <location>
        <position position="181"/>
    </location>
</feature>
<dbReference type="HAMAP" id="MF_00479">
    <property type="entry name" value="RsxG_RnfG"/>
    <property type="match status" value="1"/>
</dbReference>
<dbReference type="PATRIC" id="fig|742734.4.peg.4434"/>
<dbReference type="Proteomes" id="UP000037392">
    <property type="component" value="Unassembled WGS sequence"/>
</dbReference>
<evidence type="ECO:0000256" key="1">
    <source>
        <dbReference type="ARBA" id="ARBA00022448"/>
    </source>
</evidence>
<dbReference type="PROSITE" id="PS51257">
    <property type="entry name" value="PROKAR_LIPOPROTEIN"/>
    <property type="match status" value="1"/>
</dbReference>
<evidence type="ECO:0000256" key="4">
    <source>
        <dbReference type="ARBA" id="ARBA00022643"/>
    </source>
</evidence>
<organism evidence="8 9">
    <name type="scientific">[Clostridium] citroniae WAL-19142</name>
    <dbReference type="NCBI Taxonomy" id="742734"/>
    <lineage>
        <taxon>Bacteria</taxon>
        <taxon>Bacillati</taxon>
        <taxon>Bacillota</taxon>
        <taxon>Clostridia</taxon>
        <taxon>Lachnospirales</taxon>
        <taxon>Lachnospiraceae</taxon>
        <taxon>Enterocloster</taxon>
    </lineage>
</organism>
<comment type="caution">
    <text evidence="8">The sequence shown here is derived from an EMBL/GenBank/DDBJ whole genome shotgun (WGS) entry which is preliminary data.</text>
</comment>
<gene>
    <name evidence="6" type="primary">rnfG</name>
    <name evidence="8" type="ORF">HMPREF9470_04139</name>
</gene>
<evidence type="ECO:0000256" key="3">
    <source>
        <dbReference type="ARBA" id="ARBA00022630"/>
    </source>
</evidence>
<proteinExistence type="inferred from homology"/>
<dbReference type="Pfam" id="PF04205">
    <property type="entry name" value="FMN_bind"/>
    <property type="match status" value="1"/>
</dbReference>
<dbReference type="PIRSF" id="PIRSF006091">
    <property type="entry name" value="E_trnsport_RnfG"/>
    <property type="match status" value="1"/>
</dbReference>
<comment type="function">
    <text evidence="6">Part of a membrane-bound complex that couples electron transfer with translocation of ions across the membrane.</text>
</comment>
<keyword evidence="6" id="KW-0472">Membrane</keyword>
<comment type="subunit">
    <text evidence="6">The complex is composed of six subunits: RnfA, RnfB, RnfC, RnfD, RnfE and RnfG.</text>
</comment>
<comment type="similarity">
    <text evidence="6">Belongs to the RnfG family.</text>
</comment>
<keyword evidence="6" id="KW-1003">Cell membrane</keyword>
<dbReference type="GO" id="GO:0009055">
    <property type="term" value="F:electron transfer activity"/>
    <property type="evidence" value="ECO:0007669"/>
    <property type="project" value="InterPro"/>
</dbReference>
<dbReference type="EMBL" id="ADLK01000029">
    <property type="protein sequence ID" value="KMW16639.1"/>
    <property type="molecule type" value="Genomic_DNA"/>
</dbReference>